<dbReference type="EMBL" id="SJPM01000016">
    <property type="protein sequence ID" value="TWT91185.1"/>
    <property type="molecule type" value="Genomic_DNA"/>
</dbReference>
<dbReference type="AlphaFoldDB" id="A0A5C5ZVM3"/>
<keyword evidence="5" id="KW-1185">Reference proteome</keyword>
<organism evidence="4 5">
    <name type="scientific">Neorhodopirellula pilleata</name>
    <dbReference type="NCBI Taxonomy" id="2714738"/>
    <lineage>
        <taxon>Bacteria</taxon>
        <taxon>Pseudomonadati</taxon>
        <taxon>Planctomycetota</taxon>
        <taxon>Planctomycetia</taxon>
        <taxon>Pirellulales</taxon>
        <taxon>Pirellulaceae</taxon>
        <taxon>Neorhodopirellula</taxon>
    </lineage>
</organism>
<sequence length="564" mass="62026">MNIHKFANLGDLKAIRDELAKGTSVDARDERGFTPLACAASSQTADESMLRLLIESGANVNAAVGESKEYPLGIAACSGSMRKVQLLAEAGANVRHTTESGYTVLINIMYKLFDDERLVPMIELLVKLGAETDCETGYGESPLSVSAHFGRFDAVSALLDAEADPSPLQWTKLMQAIALGTVDEVQTLLLEKDHRLDERDRWERTPWLLACVTGDIAKAKLILEAGADLKDRERMGSAALAITAEKGNVEMLSWLLDVGADIEAVDGASNTALMLAAQAGKTDCVRLLLEAGALSNRKNEYSDSTMSMASTEGVMRLLVGAGADISEISTELKRTLLGLQSVESLNVTKKEYKSGCRPRFGKSNPEVMDIPFWHEMVRAGISAYQAKDQFNDVKNMSQATWCYSRFGVSFTELPDGRFVQIGGEHEDFYDPDFCIYNDVLIHEQDGQFQIMGYPEKVFPPTDFHSATYLDGFIYVVGGLGYSGSRQFGTTPIYRLNCETWKIESVASTRDKPGWIYEHKACFDDSGLLVISGGKICLEVKGEEEHVDNENVFTLDLSSRVWTRA</sequence>
<name>A0A5C5ZVM3_9BACT</name>
<dbReference type="InterPro" id="IPR011043">
    <property type="entry name" value="Gal_Oxase/kelch_b-propeller"/>
</dbReference>
<proteinExistence type="predicted"/>
<dbReference type="InterPro" id="IPR036770">
    <property type="entry name" value="Ankyrin_rpt-contain_sf"/>
</dbReference>
<dbReference type="Gene3D" id="1.25.40.20">
    <property type="entry name" value="Ankyrin repeat-containing domain"/>
    <property type="match status" value="2"/>
</dbReference>
<dbReference type="Pfam" id="PF12796">
    <property type="entry name" value="Ank_2"/>
    <property type="match status" value="2"/>
</dbReference>
<dbReference type="SUPFAM" id="SSF48403">
    <property type="entry name" value="Ankyrin repeat"/>
    <property type="match status" value="1"/>
</dbReference>
<dbReference type="PANTHER" id="PTHR24198:SF165">
    <property type="entry name" value="ANKYRIN REPEAT-CONTAINING PROTEIN-RELATED"/>
    <property type="match status" value="1"/>
</dbReference>
<dbReference type="Proteomes" id="UP000316213">
    <property type="component" value="Unassembled WGS sequence"/>
</dbReference>
<protein>
    <submittedName>
        <fullName evidence="4">Ankyrin repeats (3 copies)</fullName>
    </submittedName>
</protein>
<dbReference type="PANTHER" id="PTHR24198">
    <property type="entry name" value="ANKYRIN REPEAT AND PROTEIN KINASE DOMAIN-CONTAINING PROTEIN"/>
    <property type="match status" value="1"/>
</dbReference>
<dbReference type="Pfam" id="PF00023">
    <property type="entry name" value="Ank"/>
    <property type="match status" value="1"/>
</dbReference>
<dbReference type="SMART" id="SM00248">
    <property type="entry name" value="ANK"/>
    <property type="match status" value="7"/>
</dbReference>
<comment type="caution">
    <text evidence="4">The sequence shown here is derived from an EMBL/GenBank/DDBJ whole genome shotgun (WGS) entry which is preliminary data.</text>
</comment>
<dbReference type="SUPFAM" id="SSF50965">
    <property type="entry name" value="Galactose oxidase, central domain"/>
    <property type="match status" value="1"/>
</dbReference>
<feature type="repeat" description="ANK" evidence="3">
    <location>
        <begin position="235"/>
        <end position="267"/>
    </location>
</feature>
<dbReference type="RefSeq" id="WP_146581417.1">
    <property type="nucleotide sequence ID" value="NZ_SJPM01000016.1"/>
</dbReference>
<dbReference type="InterPro" id="IPR002110">
    <property type="entry name" value="Ankyrin_rpt"/>
</dbReference>
<evidence type="ECO:0000313" key="5">
    <source>
        <dbReference type="Proteomes" id="UP000316213"/>
    </source>
</evidence>
<evidence type="ECO:0000256" key="2">
    <source>
        <dbReference type="ARBA" id="ARBA00023043"/>
    </source>
</evidence>
<accession>A0A5C5ZVM3</accession>
<reference evidence="4 5" key="1">
    <citation type="submission" date="2019-02" db="EMBL/GenBank/DDBJ databases">
        <title>Deep-cultivation of Planctomycetes and their phenomic and genomic characterization uncovers novel biology.</title>
        <authorList>
            <person name="Wiegand S."/>
            <person name="Jogler M."/>
            <person name="Boedeker C."/>
            <person name="Pinto D."/>
            <person name="Vollmers J."/>
            <person name="Rivas-Marin E."/>
            <person name="Kohn T."/>
            <person name="Peeters S.H."/>
            <person name="Heuer A."/>
            <person name="Rast P."/>
            <person name="Oberbeckmann S."/>
            <person name="Bunk B."/>
            <person name="Jeske O."/>
            <person name="Meyerdierks A."/>
            <person name="Storesund J.E."/>
            <person name="Kallscheuer N."/>
            <person name="Luecker S."/>
            <person name="Lage O.M."/>
            <person name="Pohl T."/>
            <person name="Merkel B.J."/>
            <person name="Hornburger P."/>
            <person name="Mueller R.-W."/>
            <person name="Bruemmer F."/>
            <person name="Labrenz M."/>
            <person name="Spormann A.M."/>
            <person name="Op Den Camp H."/>
            <person name="Overmann J."/>
            <person name="Amann R."/>
            <person name="Jetten M.S.M."/>
            <person name="Mascher T."/>
            <person name="Medema M.H."/>
            <person name="Devos D.P."/>
            <person name="Kaster A.-K."/>
            <person name="Ovreas L."/>
            <person name="Rohde M."/>
            <person name="Galperin M.Y."/>
            <person name="Jogler C."/>
        </authorList>
    </citation>
    <scope>NUCLEOTIDE SEQUENCE [LARGE SCALE GENOMIC DNA]</scope>
    <source>
        <strain evidence="4 5">Pla100</strain>
    </source>
</reference>
<dbReference type="InterPro" id="IPR015915">
    <property type="entry name" value="Kelch-typ_b-propeller"/>
</dbReference>
<feature type="repeat" description="ANK" evidence="3">
    <location>
        <begin position="31"/>
        <end position="65"/>
    </location>
</feature>
<evidence type="ECO:0000313" key="4">
    <source>
        <dbReference type="EMBL" id="TWT91185.1"/>
    </source>
</evidence>
<gene>
    <name evidence="4" type="ORF">Pla100_53590</name>
</gene>
<dbReference type="OrthoDB" id="6692170at2"/>
<feature type="repeat" description="ANK" evidence="3">
    <location>
        <begin position="268"/>
        <end position="300"/>
    </location>
</feature>
<keyword evidence="1" id="KW-0677">Repeat</keyword>
<dbReference type="PROSITE" id="PS50297">
    <property type="entry name" value="ANK_REP_REGION"/>
    <property type="match status" value="3"/>
</dbReference>
<keyword evidence="2 3" id="KW-0040">ANK repeat</keyword>
<evidence type="ECO:0000256" key="3">
    <source>
        <dbReference type="PROSITE-ProRule" id="PRU00023"/>
    </source>
</evidence>
<dbReference type="Gene3D" id="2.120.10.80">
    <property type="entry name" value="Kelch-type beta propeller"/>
    <property type="match status" value="1"/>
</dbReference>
<dbReference type="PROSITE" id="PS50088">
    <property type="entry name" value="ANK_REPEAT"/>
    <property type="match status" value="3"/>
</dbReference>
<evidence type="ECO:0000256" key="1">
    <source>
        <dbReference type="ARBA" id="ARBA00022737"/>
    </source>
</evidence>